<evidence type="ECO:0000313" key="10">
    <source>
        <dbReference type="Proteomes" id="UP000054558"/>
    </source>
</evidence>
<sequence>MGPPDEVSVSFDGPSSHQMHPGPPSMQPFNPSQPPPAWSGPGQVPFMSFGQYGNTGNVYAPAPIGQSATYSGGGFDFRDEPPLLEELGINVPLITRKIWNVLHPYKLNTDMMEDGDLSGPILVCLGFASCQLLAGKVHFGVVLGWATLASIFLYAMFNLLAGPAGSVDLYRCSSVMGYSLLPMLLFSAASLLIPSGGLIPAALAVVAVLWSARTCSILLVSLLPQAREQQSLIAYACLLVYTAFALLILF</sequence>
<dbReference type="PANTHER" id="PTHR21236">
    <property type="entry name" value="GOLGI MEMBRANE PROTEIN YIP1"/>
    <property type="match status" value="1"/>
</dbReference>
<evidence type="ECO:0000256" key="5">
    <source>
        <dbReference type="ARBA" id="ARBA00023136"/>
    </source>
</evidence>
<dbReference type="PANTHER" id="PTHR21236:SF2">
    <property type="entry name" value="PROTEIN YIPF"/>
    <property type="match status" value="1"/>
</dbReference>
<protein>
    <recommendedName>
        <fullName evidence="6">Protein YIP</fullName>
    </recommendedName>
</protein>
<dbReference type="GO" id="GO:0048280">
    <property type="term" value="P:vesicle fusion with Golgi apparatus"/>
    <property type="evidence" value="ECO:0000318"/>
    <property type="project" value="GO_Central"/>
</dbReference>
<comment type="similarity">
    <text evidence="2 6">Belongs to the YIP1 family.</text>
</comment>
<keyword evidence="5 6" id="KW-0472">Membrane</keyword>
<accession>A0A0U9HK09</accession>
<dbReference type="OrthoDB" id="440385at2759"/>
<dbReference type="EMBL" id="DF237121">
    <property type="protein sequence ID" value="GAQ83994.1"/>
    <property type="molecule type" value="Genomic_DNA"/>
</dbReference>
<comment type="subcellular location">
    <subcellularLocation>
        <location evidence="6">Golgi apparatus membrane</location>
        <topology evidence="6">Multi-pass membrane protein</topology>
    </subcellularLocation>
    <subcellularLocation>
        <location evidence="1">Membrane</location>
        <topology evidence="1">Multi-pass membrane protein</topology>
    </subcellularLocation>
</comment>
<keyword evidence="4 6" id="KW-1133">Transmembrane helix</keyword>
<dbReference type="InterPro" id="IPR045231">
    <property type="entry name" value="Yip1/4-like"/>
</dbReference>
<reference evidence="9 10" key="1">
    <citation type="journal article" date="2014" name="Nat. Commun.">
        <title>Klebsormidium flaccidum genome reveals primary factors for plant terrestrial adaptation.</title>
        <authorList>
            <person name="Hori K."/>
            <person name="Maruyama F."/>
            <person name="Fujisawa T."/>
            <person name="Togashi T."/>
            <person name="Yamamoto N."/>
            <person name="Seo M."/>
            <person name="Sato S."/>
            <person name="Yamada T."/>
            <person name="Mori H."/>
            <person name="Tajima N."/>
            <person name="Moriyama T."/>
            <person name="Ikeuchi M."/>
            <person name="Watanabe M."/>
            <person name="Wada H."/>
            <person name="Kobayashi K."/>
            <person name="Saito M."/>
            <person name="Masuda T."/>
            <person name="Sasaki-Sekimoto Y."/>
            <person name="Mashiguchi K."/>
            <person name="Awai K."/>
            <person name="Shimojima M."/>
            <person name="Masuda S."/>
            <person name="Iwai M."/>
            <person name="Nobusawa T."/>
            <person name="Narise T."/>
            <person name="Kondo S."/>
            <person name="Saito H."/>
            <person name="Sato R."/>
            <person name="Murakawa M."/>
            <person name="Ihara Y."/>
            <person name="Oshima-Yamada Y."/>
            <person name="Ohtaka K."/>
            <person name="Satoh M."/>
            <person name="Sonobe K."/>
            <person name="Ishii M."/>
            <person name="Ohtani R."/>
            <person name="Kanamori-Sato M."/>
            <person name="Honoki R."/>
            <person name="Miyazaki D."/>
            <person name="Mochizuki H."/>
            <person name="Umetsu J."/>
            <person name="Higashi K."/>
            <person name="Shibata D."/>
            <person name="Kamiya Y."/>
            <person name="Sato N."/>
            <person name="Nakamura Y."/>
            <person name="Tabata S."/>
            <person name="Ida S."/>
            <person name="Kurokawa K."/>
            <person name="Ohta H."/>
        </authorList>
    </citation>
    <scope>NUCLEOTIDE SEQUENCE [LARGE SCALE GENOMIC DNA]</scope>
    <source>
        <strain evidence="9 10">NIES-2285</strain>
    </source>
</reference>
<organism evidence="9 10">
    <name type="scientific">Klebsormidium nitens</name>
    <name type="common">Green alga</name>
    <name type="synonym">Ulothrix nitens</name>
    <dbReference type="NCBI Taxonomy" id="105231"/>
    <lineage>
        <taxon>Eukaryota</taxon>
        <taxon>Viridiplantae</taxon>
        <taxon>Streptophyta</taxon>
        <taxon>Klebsormidiophyceae</taxon>
        <taxon>Klebsormidiales</taxon>
        <taxon>Klebsormidiaceae</taxon>
        <taxon>Klebsormidium</taxon>
    </lineage>
</organism>
<keyword evidence="3 6" id="KW-0812">Transmembrane</keyword>
<dbReference type="GO" id="GO:0005802">
    <property type="term" value="C:trans-Golgi network"/>
    <property type="evidence" value="ECO:0000318"/>
    <property type="project" value="GO_Central"/>
</dbReference>
<evidence type="ECO:0000256" key="3">
    <source>
        <dbReference type="ARBA" id="ARBA00022692"/>
    </source>
</evidence>
<feature type="compositionally biased region" description="Pro residues" evidence="7">
    <location>
        <begin position="21"/>
        <end position="38"/>
    </location>
</feature>
<evidence type="ECO:0000256" key="2">
    <source>
        <dbReference type="ARBA" id="ARBA00010596"/>
    </source>
</evidence>
<evidence type="ECO:0000256" key="7">
    <source>
        <dbReference type="SAM" id="MobiDB-lite"/>
    </source>
</evidence>
<name>A0A0U9HK09_KLENI</name>
<dbReference type="AlphaFoldDB" id="A0A0U9HK09"/>
<feature type="transmembrane region" description="Helical" evidence="6">
    <location>
        <begin position="137"/>
        <end position="157"/>
    </location>
</feature>
<evidence type="ECO:0000256" key="4">
    <source>
        <dbReference type="ARBA" id="ARBA00022989"/>
    </source>
</evidence>
<feature type="transmembrane region" description="Helical" evidence="6">
    <location>
        <begin position="199"/>
        <end position="220"/>
    </location>
</feature>
<evidence type="ECO:0000313" key="9">
    <source>
        <dbReference type="EMBL" id="GAQ83994.1"/>
    </source>
</evidence>
<feature type="domain" description="Yip1" evidence="8">
    <location>
        <begin position="100"/>
        <end position="249"/>
    </location>
</feature>
<keyword evidence="10" id="KW-1185">Reference proteome</keyword>
<evidence type="ECO:0000256" key="1">
    <source>
        <dbReference type="ARBA" id="ARBA00004141"/>
    </source>
</evidence>
<gene>
    <name evidence="9" type="ORF">KFL_001720070</name>
</gene>
<proteinExistence type="inferred from homology"/>
<dbReference type="InterPro" id="IPR006977">
    <property type="entry name" value="Yip1_dom"/>
</dbReference>
<dbReference type="STRING" id="105231.A0A0U9HK09"/>
<feature type="transmembrane region" description="Helical" evidence="6">
    <location>
        <begin position="169"/>
        <end position="193"/>
    </location>
</feature>
<comment type="caution">
    <text evidence="6">Lacks conserved residue(s) required for the propagation of feature annotation.</text>
</comment>
<dbReference type="GO" id="GO:0000139">
    <property type="term" value="C:Golgi membrane"/>
    <property type="evidence" value="ECO:0007669"/>
    <property type="project" value="UniProtKB-SubCell"/>
</dbReference>
<feature type="region of interest" description="Disordered" evidence="7">
    <location>
        <begin position="1"/>
        <end position="40"/>
    </location>
</feature>
<evidence type="ECO:0000256" key="6">
    <source>
        <dbReference type="RuleBase" id="RU361264"/>
    </source>
</evidence>
<dbReference type="GO" id="GO:0006888">
    <property type="term" value="P:endoplasmic reticulum to Golgi vesicle-mediated transport"/>
    <property type="evidence" value="ECO:0000318"/>
    <property type="project" value="GO_Central"/>
</dbReference>
<dbReference type="OMA" id="HIRAKSM"/>
<dbReference type="Pfam" id="PF04893">
    <property type="entry name" value="Yip1"/>
    <property type="match status" value="1"/>
</dbReference>
<dbReference type="Proteomes" id="UP000054558">
    <property type="component" value="Unassembled WGS sequence"/>
</dbReference>
<evidence type="ECO:0000259" key="8">
    <source>
        <dbReference type="Pfam" id="PF04893"/>
    </source>
</evidence>
<feature type="transmembrane region" description="Helical" evidence="6">
    <location>
        <begin position="232"/>
        <end position="249"/>
    </location>
</feature>